<name>A0A2P2N498_RHIMU</name>
<evidence type="ECO:0000313" key="1">
    <source>
        <dbReference type="EMBL" id="MBX37332.1"/>
    </source>
</evidence>
<sequence>MTEQINMVDP</sequence>
<dbReference type="EMBL" id="GGEC01056848">
    <property type="protein sequence ID" value="MBX37332.1"/>
    <property type="molecule type" value="Transcribed_RNA"/>
</dbReference>
<organism evidence="1">
    <name type="scientific">Rhizophora mucronata</name>
    <name type="common">Asiatic mangrove</name>
    <dbReference type="NCBI Taxonomy" id="61149"/>
    <lineage>
        <taxon>Eukaryota</taxon>
        <taxon>Viridiplantae</taxon>
        <taxon>Streptophyta</taxon>
        <taxon>Embryophyta</taxon>
        <taxon>Tracheophyta</taxon>
        <taxon>Spermatophyta</taxon>
        <taxon>Magnoliopsida</taxon>
        <taxon>eudicotyledons</taxon>
        <taxon>Gunneridae</taxon>
        <taxon>Pentapetalae</taxon>
        <taxon>rosids</taxon>
        <taxon>fabids</taxon>
        <taxon>Malpighiales</taxon>
        <taxon>Rhizophoraceae</taxon>
        <taxon>Rhizophora</taxon>
    </lineage>
</organism>
<proteinExistence type="predicted"/>
<reference evidence="1" key="1">
    <citation type="submission" date="2018-02" db="EMBL/GenBank/DDBJ databases">
        <title>Rhizophora mucronata_Transcriptome.</title>
        <authorList>
            <person name="Meera S.P."/>
            <person name="Sreeshan A."/>
            <person name="Augustine A."/>
        </authorList>
    </citation>
    <scope>NUCLEOTIDE SEQUENCE</scope>
    <source>
        <tissue evidence="1">Leaf</tissue>
    </source>
</reference>
<accession>A0A2P2N498</accession>
<protein>
    <submittedName>
        <fullName evidence="1">Uncharacterized protein</fullName>
    </submittedName>
</protein>